<feature type="compositionally biased region" description="Low complexity" evidence="1">
    <location>
        <begin position="251"/>
        <end position="267"/>
    </location>
</feature>
<name>A0A139ADA4_GONPJ</name>
<evidence type="ECO:0000313" key="2">
    <source>
        <dbReference type="EMBL" id="KXS14806.1"/>
    </source>
</evidence>
<feature type="compositionally biased region" description="Basic and acidic residues" evidence="1">
    <location>
        <begin position="138"/>
        <end position="147"/>
    </location>
</feature>
<dbReference type="EMBL" id="KQ965766">
    <property type="protein sequence ID" value="KXS14806.1"/>
    <property type="molecule type" value="Genomic_DNA"/>
</dbReference>
<dbReference type="Proteomes" id="UP000070544">
    <property type="component" value="Unassembled WGS sequence"/>
</dbReference>
<sequence length="395" mass="43130">MSGLARLRISHPRGTKNLVIRLDSLPTTYGSLVAFLSSRAPALNYAPEEVQLAFVDKQGQEWNIVDDEDARLLWQVGGPELFWIAVRVQSPHPESDRPTRSKSLPPPSRAGLQRTSPLPDTGSKEGFQTSINSTRSAALHEHQKRDSPSPVLENANGERPASAAVITRAPHDSRDGVRKKGPITRETEHVGHEHTYTDTSATRNGDSSTRRQSHPEVTPATNGATPHHYMPSTEDLEYVPAPRTSSQRAHTSPPGTVPTPSSSPTSTPRRKPRTPDLSTKPLPAIPSLPIPSPVAPQWPKWPTLGPTSPPPPSPIPLTVTAGGRTYTFPLQFKNEREFAVEEIMGVLGGEEWAVQRGWGYKRVAKDPSLLSTTYAAKESDVKMTADGFGYVRFVS</sequence>
<dbReference type="AlphaFoldDB" id="A0A139ADA4"/>
<feature type="compositionally biased region" description="Polar residues" evidence="1">
    <location>
        <begin position="197"/>
        <end position="207"/>
    </location>
</feature>
<organism evidence="2 3">
    <name type="scientific">Gonapodya prolifera (strain JEL478)</name>
    <name type="common">Monoblepharis prolifera</name>
    <dbReference type="NCBI Taxonomy" id="1344416"/>
    <lineage>
        <taxon>Eukaryota</taxon>
        <taxon>Fungi</taxon>
        <taxon>Fungi incertae sedis</taxon>
        <taxon>Chytridiomycota</taxon>
        <taxon>Chytridiomycota incertae sedis</taxon>
        <taxon>Monoblepharidomycetes</taxon>
        <taxon>Monoblepharidales</taxon>
        <taxon>Gonapodyaceae</taxon>
        <taxon>Gonapodya</taxon>
    </lineage>
</organism>
<feature type="region of interest" description="Disordered" evidence="1">
    <location>
        <begin position="90"/>
        <end position="320"/>
    </location>
</feature>
<proteinExistence type="predicted"/>
<keyword evidence="3" id="KW-1185">Reference proteome</keyword>
<protein>
    <submittedName>
        <fullName evidence="2">Uncharacterized protein</fullName>
    </submittedName>
</protein>
<feature type="compositionally biased region" description="Polar residues" evidence="1">
    <location>
        <begin position="126"/>
        <end position="136"/>
    </location>
</feature>
<gene>
    <name evidence="2" type="ORF">M427DRAFT_334761</name>
</gene>
<dbReference type="OrthoDB" id="10605357at2759"/>
<evidence type="ECO:0000313" key="3">
    <source>
        <dbReference type="Proteomes" id="UP000070544"/>
    </source>
</evidence>
<accession>A0A139ADA4</accession>
<feature type="compositionally biased region" description="Pro residues" evidence="1">
    <location>
        <begin position="283"/>
        <end position="296"/>
    </location>
</feature>
<reference evidence="2 3" key="1">
    <citation type="journal article" date="2015" name="Genome Biol. Evol.">
        <title>Phylogenomic analyses indicate that early fungi evolved digesting cell walls of algal ancestors of land plants.</title>
        <authorList>
            <person name="Chang Y."/>
            <person name="Wang S."/>
            <person name="Sekimoto S."/>
            <person name="Aerts A.L."/>
            <person name="Choi C."/>
            <person name="Clum A."/>
            <person name="LaButti K.M."/>
            <person name="Lindquist E.A."/>
            <person name="Yee Ngan C."/>
            <person name="Ohm R.A."/>
            <person name="Salamov A.A."/>
            <person name="Grigoriev I.V."/>
            <person name="Spatafora J.W."/>
            <person name="Berbee M.L."/>
        </authorList>
    </citation>
    <scope>NUCLEOTIDE SEQUENCE [LARGE SCALE GENOMIC DNA]</scope>
    <source>
        <strain evidence="2 3">JEL478</strain>
    </source>
</reference>
<feature type="compositionally biased region" description="Basic and acidic residues" evidence="1">
    <location>
        <begin position="169"/>
        <end position="196"/>
    </location>
</feature>
<evidence type="ECO:0000256" key="1">
    <source>
        <dbReference type="SAM" id="MobiDB-lite"/>
    </source>
</evidence>